<dbReference type="GO" id="GO:0016787">
    <property type="term" value="F:hydrolase activity"/>
    <property type="evidence" value="ECO:0007669"/>
    <property type="project" value="UniProtKB-KW"/>
</dbReference>
<dbReference type="InterPro" id="IPR050266">
    <property type="entry name" value="AB_hydrolase_sf"/>
</dbReference>
<gene>
    <name evidence="2" type="ORF">M6B22_03695</name>
</gene>
<dbReference type="InterPro" id="IPR000073">
    <property type="entry name" value="AB_hydrolase_1"/>
</dbReference>
<organism evidence="2 3">
    <name type="scientific">Jatrophihabitans cynanchi</name>
    <dbReference type="NCBI Taxonomy" id="2944128"/>
    <lineage>
        <taxon>Bacteria</taxon>
        <taxon>Bacillati</taxon>
        <taxon>Actinomycetota</taxon>
        <taxon>Actinomycetes</taxon>
        <taxon>Jatrophihabitantales</taxon>
        <taxon>Jatrophihabitantaceae</taxon>
        <taxon>Jatrophihabitans</taxon>
    </lineage>
</organism>
<dbReference type="EMBL" id="CP097463">
    <property type="protein sequence ID" value="WAX57873.1"/>
    <property type="molecule type" value="Genomic_DNA"/>
</dbReference>
<dbReference type="Pfam" id="PF00561">
    <property type="entry name" value="Abhydrolase_1"/>
    <property type="match status" value="1"/>
</dbReference>
<evidence type="ECO:0000313" key="2">
    <source>
        <dbReference type="EMBL" id="WAX57873.1"/>
    </source>
</evidence>
<accession>A0ABY7K034</accession>
<keyword evidence="3" id="KW-1185">Reference proteome</keyword>
<reference evidence="2" key="1">
    <citation type="submission" date="2022-05" db="EMBL/GenBank/DDBJ databases">
        <title>Jatrophihabitans sp. SB3-54 whole genome sequence.</title>
        <authorList>
            <person name="Suh M.K."/>
            <person name="Eom M.K."/>
            <person name="Kim J.S."/>
            <person name="Kim H.S."/>
            <person name="Do H.E."/>
            <person name="Shin Y.K."/>
            <person name="Lee J.-S."/>
        </authorList>
    </citation>
    <scope>NUCLEOTIDE SEQUENCE</scope>
    <source>
        <strain evidence="2">SB3-54</strain>
    </source>
</reference>
<dbReference type="PRINTS" id="PR00111">
    <property type="entry name" value="ABHYDROLASE"/>
</dbReference>
<evidence type="ECO:0000313" key="3">
    <source>
        <dbReference type="Proteomes" id="UP001164693"/>
    </source>
</evidence>
<name>A0ABY7K034_9ACTN</name>
<dbReference type="Proteomes" id="UP001164693">
    <property type="component" value="Chromosome"/>
</dbReference>
<dbReference type="SUPFAM" id="SSF53474">
    <property type="entry name" value="alpha/beta-Hydrolases"/>
    <property type="match status" value="1"/>
</dbReference>
<proteinExistence type="predicted"/>
<dbReference type="RefSeq" id="WP_269444422.1">
    <property type="nucleotide sequence ID" value="NZ_CP097463.1"/>
</dbReference>
<sequence length="219" mass="22887">MYLCGVHVQVAGRARRAVVLVHGARGSSDSWRAVVPALSSRWQVVTLDLPGHGRSVRPSSPPVLSTHAGLVHDVLDVLGIGRTAIVGYSMGACVAADFAARYPECTDRVVLIAPPAVLGPGTFEPAVLHDYFDRYADRGRLFALGGTSEVRPLELPLGRSVERVQPCAAPTLTIGAPHGWRHVPATMLDPLVAFLEAPAVTPSVAAPPAAPPVAVALPG</sequence>
<dbReference type="PANTHER" id="PTHR43798:SF33">
    <property type="entry name" value="HYDROLASE, PUTATIVE (AFU_ORTHOLOGUE AFUA_2G14860)-RELATED"/>
    <property type="match status" value="1"/>
</dbReference>
<dbReference type="InterPro" id="IPR029058">
    <property type="entry name" value="AB_hydrolase_fold"/>
</dbReference>
<keyword evidence="2" id="KW-0378">Hydrolase</keyword>
<dbReference type="PANTHER" id="PTHR43798">
    <property type="entry name" value="MONOACYLGLYCEROL LIPASE"/>
    <property type="match status" value="1"/>
</dbReference>
<evidence type="ECO:0000259" key="1">
    <source>
        <dbReference type="Pfam" id="PF00561"/>
    </source>
</evidence>
<dbReference type="Gene3D" id="3.40.50.1820">
    <property type="entry name" value="alpha/beta hydrolase"/>
    <property type="match status" value="1"/>
</dbReference>
<protein>
    <submittedName>
        <fullName evidence="2">Alpha/beta hydrolase</fullName>
    </submittedName>
</protein>
<feature type="domain" description="AB hydrolase-1" evidence="1">
    <location>
        <begin position="17"/>
        <end position="127"/>
    </location>
</feature>